<dbReference type="GO" id="GO:0006606">
    <property type="term" value="P:protein import into nucleus"/>
    <property type="evidence" value="ECO:0007669"/>
    <property type="project" value="TreeGrafter"/>
</dbReference>
<comment type="caution">
    <text evidence="10">The sequence shown here is derived from an EMBL/GenBank/DDBJ whole genome shotgun (WGS) entry which is preliminary data.</text>
</comment>
<comment type="subcellular location">
    <subcellularLocation>
        <location evidence="1">Nucleus</location>
        <location evidence="1">Nuclear pore complex</location>
    </subcellularLocation>
</comment>
<keyword evidence="5" id="KW-0811">Translocation</keyword>
<accession>A0A150G4Q8</accession>
<evidence type="ECO:0000313" key="11">
    <source>
        <dbReference type="Proteomes" id="UP000075714"/>
    </source>
</evidence>
<gene>
    <name evidence="10" type="ORF">GPECTOR_61g795</name>
</gene>
<sequence length="964" mass="97702">MFGTARGSMEAGKQFPDEQAADLSSAIALDADAAGTIYALLRQDEGELRIVLLDGRQEMLGAQQRQPAINFDVRGLQVAPSGRYLFLHGSDYQDASILVLAVVDLHGGTPLAGSTAARGAGGARHKQCRLLQVDPVLFSSRPGLVLFQASWHAHSEEHLVLLTSDNRLRLYHVTHSLAVAEQTLHVVPSAGALPQRYGLSPAPWGAAGGASASAAAASPSPLSYGLSAASPTAGGGAAAGAQVSPDMVAFAFGPATGWGQFAVLLLAADGHVYVLGPVAPFGMRVAAPTLEGLARQAGAEEWLAAAFGPDAPGNPLAKNRWPVLPHVVEGASPGLVGPLNPRARQELPVTARAASLAVSHALTLGAGAGASPSSVSTAVVSFADGRLLAYAVAGPWAPAWCDAQPQYMAPPGSAAASVGPSAVRYKCTLVNPSGEAEGGGGGGGGGVTPRMVLLDVVELPAAPVSRAGDASSRRSRGGGVGLVDDEEDDDDDGDGMYGTSIGASTPAVSAARRALTLHIQFGATGASTAGGGAAGAATVWACQRTGGCWRVMLPWSAMLPRWLGGPAAAGASREHLPSELPAPVVTCMYDVAAASQGSMTPASAATAAGGAAVVGSCIMSNPLLGGGLLLLSASGSLHFFQPAGAASLLMDMRLQQSSSAAAPSPQQQRPASGSSAAGGGPGPSPGGGVLPSPEQRKAQVEAHVKDVYGSLLTPPPDRALPKPPAGAPSPLTVAAPEGLRHLLDCVSQLRGCHVAFLHGASVELTERYEALRGEAVKHGAAAAELAELAGRLEDRQAALEGRVSRLRQLHDNLLERAAMLAKLHWSLPRALSRAELAARGELAGLDARFGSLRSQWGVLAERARRLCDERRSGGPGAARAATLRVASVPEAQLEKVHETVVAQYRGLTAARSALAALEQHLAAAAAERTAQQLEQGLGLSPGPASPAAALGALTLGLPLRSPAA</sequence>
<keyword evidence="3" id="KW-0509">mRNA transport</keyword>
<dbReference type="PANTHER" id="PTHR13257:SF0">
    <property type="entry name" value="NUCLEAR PORE COMPLEX PROTEIN NUP88"/>
    <property type="match status" value="1"/>
</dbReference>
<feature type="compositionally biased region" description="Gly residues" evidence="9">
    <location>
        <begin position="676"/>
        <end position="689"/>
    </location>
</feature>
<evidence type="ECO:0000313" key="10">
    <source>
        <dbReference type="EMBL" id="KXZ44842.1"/>
    </source>
</evidence>
<dbReference type="STRING" id="33097.A0A150G4Q8"/>
<evidence type="ECO:0000256" key="4">
    <source>
        <dbReference type="ARBA" id="ARBA00022927"/>
    </source>
</evidence>
<evidence type="ECO:0000256" key="7">
    <source>
        <dbReference type="ARBA" id="ARBA00023242"/>
    </source>
</evidence>
<evidence type="ECO:0000256" key="9">
    <source>
        <dbReference type="SAM" id="MobiDB-lite"/>
    </source>
</evidence>
<protein>
    <submittedName>
        <fullName evidence="10">Uncharacterized protein</fullName>
    </submittedName>
</protein>
<name>A0A150G4Q8_GONPE</name>
<feature type="coiled-coil region" evidence="8">
    <location>
        <begin position="907"/>
        <end position="934"/>
    </location>
</feature>
<evidence type="ECO:0000256" key="3">
    <source>
        <dbReference type="ARBA" id="ARBA00022816"/>
    </source>
</evidence>
<dbReference type="OrthoDB" id="341482at2759"/>
<feature type="compositionally biased region" description="Basic and acidic residues" evidence="9">
    <location>
        <begin position="694"/>
        <end position="706"/>
    </location>
</feature>
<proteinExistence type="predicted"/>
<keyword evidence="7" id="KW-0539">Nucleus</keyword>
<keyword evidence="6" id="KW-0906">Nuclear pore complex</keyword>
<dbReference type="InterPro" id="IPR037700">
    <property type="entry name" value="NUP88/NUP82"/>
</dbReference>
<evidence type="ECO:0000256" key="1">
    <source>
        <dbReference type="ARBA" id="ARBA00004567"/>
    </source>
</evidence>
<feature type="region of interest" description="Disordered" evidence="9">
    <location>
        <begin position="465"/>
        <end position="495"/>
    </location>
</feature>
<dbReference type="Proteomes" id="UP000075714">
    <property type="component" value="Unassembled WGS sequence"/>
</dbReference>
<dbReference type="GO" id="GO:0000056">
    <property type="term" value="P:ribosomal small subunit export from nucleus"/>
    <property type="evidence" value="ECO:0007669"/>
    <property type="project" value="InterPro"/>
</dbReference>
<dbReference type="Pfam" id="PF10168">
    <property type="entry name" value="Nup88"/>
    <property type="match status" value="1"/>
</dbReference>
<dbReference type="GO" id="GO:0000055">
    <property type="term" value="P:ribosomal large subunit export from nucleus"/>
    <property type="evidence" value="ECO:0007669"/>
    <property type="project" value="InterPro"/>
</dbReference>
<evidence type="ECO:0000256" key="2">
    <source>
        <dbReference type="ARBA" id="ARBA00022448"/>
    </source>
</evidence>
<keyword evidence="11" id="KW-1185">Reference proteome</keyword>
<feature type="region of interest" description="Disordered" evidence="9">
    <location>
        <begin position="657"/>
        <end position="732"/>
    </location>
</feature>
<keyword evidence="4" id="KW-0653">Protein transport</keyword>
<dbReference type="InterPro" id="IPR019321">
    <property type="entry name" value="Nucleoporin_Nup88"/>
</dbReference>
<dbReference type="GO" id="GO:0005643">
    <property type="term" value="C:nuclear pore"/>
    <property type="evidence" value="ECO:0007669"/>
    <property type="project" value="UniProtKB-SubCell"/>
</dbReference>
<feature type="compositionally biased region" description="Low complexity" evidence="9">
    <location>
        <begin position="657"/>
        <end position="675"/>
    </location>
</feature>
<dbReference type="EMBL" id="LSYV01000062">
    <property type="protein sequence ID" value="KXZ44842.1"/>
    <property type="molecule type" value="Genomic_DNA"/>
</dbReference>
<feature type="compositionally biased region" description="Pro residues" evidence="9">
    <location>
        <begin position="713"/>
        <end position="727"/>
    </location>
</feature>
<evidence type="ECO:0000256" key="8">
    <source>
        <dbReference type="SAM" id="Coils"/>
    </source>
</evidence>
<reference evidence="11" key="1">
    <citation type="journal article" date="2016" name="Nat. Commun.">
        <title>The Gonium pectorale genome demonstrates co-option of cell cycle regulation during the evolution of multicellularity.</title>
        <authorList>
            <person name="Hanschen E.R."/>
            <person name="Marriage T.N."/>
            <person name="Ferris P.J."/>
            <person name="Hamaji T."/>
            <person name="Toyoda A."/>
            <person name="Fujiyama A."/>
            <person name="Neme R."/>
            <person name="Noguchi H."/>
            <person name="Minakuchi Y."/>
            <person name="Suzuki M."/>
            <person name="Kawai-Toyooka H."/>
            <person name="Smith D.R."/>
            <person name="Sparks H."/>
            <person name="Anderson J."/>
            <person name="Bakaric R."/>
            <person name="Luria V."/>
            <person name="Karger A."/>
            <person name="Kirschner M.W."/>
            <person name="Durand P.M."/>
            <person name="Michod R.E."/>
            <person name="Nozaki H."/>
            <person name="Olson B.J."/>
        </authorList>
    </citation>
    <scope>NUCLEOTIDE SEQUENCE [LARGE SCALE GENOMIC DNA]</scope>
    <source>
        <strain evidence="11">NIES-2863</strain>
    </source>
</reference>
<keyword evidence="2" id="KW-0813">Transport</keyword>
<evidence type="ECO:0000256" key="5">
    <source>
        <dbReference type="ARBA" id="ARBA00023010"/>
    </source>
</evidence>
<dbReference type="PANTHER" id="PTHR13257">
    <property type="entry name" value="NUCLEOPORIN NUP84-RELATED"/>
    <property type="match status" value="1"/>
</dbReference>
<evidence type="ECO:0000256" key="6">
    <source>
        <dbReference type="ARBA" id="ARBA00023132"/>
    </source>
</evidence>
<dbReference type="GO" id="GO:0006406">
    <property type="term" value="P:mRNA export from nucleus"/>
    <property type="evidence" value="ECO:0007669"/>
    <property type="project" value="TreeGrafter"/>
</dbReference>
<organism evidence="10 11">
    <name type="scientific">Gonium pectorale</name>
    <name type="common">Green alga</name>
    <dbReference type="NCBI Taxonomy" id="33097"/>
    <lineage>
        <taxon>Eukaryota</taxon>
        <taxon>Viridiplantae</taxon>
        <taxon>Chlorophyta</taxon>
        <taxon>core chlorophytes</taxon>
        <taxon>Chlorophyceae</taxon>
        <taxon>CS clade</taxon>
        <taxon>Chlamydomonadales</taxon>
        <taxon>Volvocaceae</taxon>
        <taxon>Gonium</taxon>
    </lineage>
</organism>
<dbReference type="AlphaFoldDB" id="A0A150G4Q8"/>
<dbReference type="GO" id="GO:0017056">
    <property type="term" value="F:structural constituent of nuclear pore"/>
    <property type="evidence" value="ECO:0007669"/>
    <property type="project" value="InterPro"/>
</dbReference>
<keyword evidence="8" id="KW-0175">Coiled coil</keyword>
<feature type="compositionally biased region" description="Acidic residues" evidence="9">
    <location>
        <begin position="483"/>
        <end position="494"/>
    </location>
</feature>